<accession>X1TZD5</accession>
<feature type="non-terminal residue" evidence="1">
    <location>
        <position position="80"/>
    </location>
</feature>
<organism evidence="1">
    <name type="scientific">marine sediment metagenome</name>
    <dbReference type="NCBI Taxonomy" id="412755"/>
    <lineage>
        <taxon>unclassified sequences</taxon>
        <taxon>metagenomes</taxon>
        <taxon>ecological metagenomes</taxon>
    </lineage>
</organism>
<evidence type="ECO:0000313" key="1">
    <source>
        <dbReference type="EMBL" id="GAI85414.1"/>
    </source>
</evidence>
<protein>
    <submittedName>
        <fullName evidence="1">Uncharacterized protein</fullName>
    </submittedName>
</protein>
<reference evidence="1" key="1">
    <citation type="journal article" date="2014" name="Front. Microbiol.">
        <title>High frequency of phylogenetically diverse reductive dehalogenase-homologous genes in deep subseafloor sedimentary metagenomes.</title>
        <authorList>
            <person name="Kawai M."/>
            <person name="Futagami T."/>
            <person name="Toyoda A."/>
            <person name="Takaki Y."/>
            <person name="Nishi S."/>
            <person name="Hori S."/>
            <person name="Arai W."/>
            <person name="Tsubouchi T."/>
            <person name="Morono Y."/>
            <person name="Uchiyama I."/>
            <person name="Ito T."/>
            <person name="Fujiyama A."/>
            <person name="Inagaki F."/>
            <person name="Takami H."/>
        </authorList>
    </citation>
    <scope>NUCLEOTIDE SEQUENCE</scope>
    <source>
        <strain evidence="1">Expedition CK06-06</strain>
    </source>
</reference>
<proteinExistence type="predicted"/>
<dbReference type="AlphaFoldDB" id="X1TZD5"/>
<dbReference type="EMBL" id="BARW01006019">
    <property type="protein sequence ID" value="GAI85414.1"/>
    <property type="molecule type" value="Genomic_DNA"/>
</dbReference>
<comment type="caution">
    <text evidence="1">The sequence shown here is derived from an EMBL/GenBank/DDBJ whole genome shotgun (WGS) entry which is preliminary data.</text>
</comment>
<name>X1TZD5_9ZZZZ</name>
<sequence length="80" mass="9571">MKQIGILELHYHVKYLYTKAKICKTKETNVTIFTTKEIYEKLTTYLKNTSEYDFVLKEKDESINSFLKKVKKICDEKIDL</sequence>
<gene>
    <name evidence="1" type="ORF">S12H4_12588</name>
</gene>